<dbReference type="EMBL" id="NFHO01000006">
    <property type="protein sequence ID" value="OUN42783.1"/>
    <property type="molecule type" value="Genomic_DNA"/>
</dbReference>
<evidence type="ECO:0000259" key="3">
    <source>
        <dbReference type="PROSITE" id="PS51820"/>
    </source>
</evidence>
<evidence type="ECO:0000313" key="4">
    <source>
        <dbReference type="EMBL" id="OUN42783.1"/>
    </source>
</evidence>
<name>A0A1Y3U1V3_9ACTN</name>
<organism evidence="4 5">
    <name type="scientific">Enorma massiliensis</name>
    <dbReference type="NCBI Taxonomy" id="1472761"/>
    <lineage>
        <taxon>Bacteria</taxon>
        <taxon>Bacillati</taxon>
        <taxon>Actinomycetota</taxon>
        <taxon>Coriobacteriia</taxon>
        <taxon>Coriobacteriales</taxon>
        <taxon>Coriobacteriaceae</taxon>
        <taxon>Enorma</taxon>
    </lineage>
</organism>
<dbReference type="InterPro" id="IPR041033">
    <property type="entry name" value="SpaA_PFL_dom_1"/>
</dbReference>
<dbReference type="Gene3D" id="2.60.40.1140">
    <property type="entry name" value="Collagen-binding surface protein Cna, B-type domain"/>
    <property type="match status" value="2"/>
</dbReference>
<dbReference type="InterPro" id="IPR037524">
    <property type="entry name" value="PA14/GLEYA"/>
</dbReference>
<dbReference type="InterPro" id="IPR051172">
    <property type="entry name" value="Chlamydia_OmcB"/>
</dbReference>
<dbReference type="Gene3D" id="2.60.40.740">
    <property type="match status" value="1"/>
</dbReference>
<dbReference type="PANTHER" id="PTHR34819:SF3">
    <property type="entry name" value="CELL SURFACE PROTEIN"/>
    <property type="match status" value="1"/>
</dbReference>
<feature type="domain" description="PA14" evidence="3">
    <location>
        <begin position="193"/>
        <end position="401"/>
    </location>
</feature>
<dbReference type="GO" id="GO:0005975">
    <property type="term" value="P:carbohydrate metabolic process"/>
    <property type="evidence" value="ECO:0007669"/>
    <property type="project" value="UniProtKB-ARBA"/>
</dbReference>
<dbReference type="RefSeq" id="WP_087186445.1">
    <property type="nucleotide sequence ID" value="NZ_NFHO01000006.1"/>
</dbReference>
<dbReference type="InterPro" id="IPR038174">
    <property type="entry name" value="Strep_pil_link_sf"/>
</dbReference>
<dbReference type="Pfam" id="PF17802">
    <property type="entry name" value="SpaA"/>
    <property type="match status" value="2"/>
</dbReference>
<dbReference type="InterPro" id="IPR013783">
    <property type="entry name" value="Ig-like_fold"/>
</dbReference>
<dbReference type="PROSITE" id="PS51820">
    <property type="entry name" value="PA14"/>
    <property type="match status" value="1"/>
</dbReference>
<feature type="transmembrane region" description="Helical" evidence="2">
    <location>
        <begin position="2434"/>
        <end position="2452"/>
    </location>
</feature>
<evidence type="ECO:0000313" key="5">
    <source>
        <dbReference type="Proteomes" id="UP000196560"/>
    </source>
</evidence>
<dbReference type="Proteomes" id="UP000196560">
    <property type="component" value="Unassembled WGS sequence"/>
</dbReference>
<protein>
    <recommendedName>
        <fullName evidence="3">PA14 domain-containing protein</fullName>
    </recommendedName>
</protein>
<reference evidence="5" key="1">
    <citation type="submission" date="2017-04" db="EMBL/GenBank/DDBJ databases">
        <title>Function of individual gut microbiota members based on whole genome sequencing of pure cultures obtained from chicken caecum.</title>
        <authorList>
            <person name="Medvecky M."/>
            <person name="Cejkova D."/>
            <person name="Polansky O."/>
            <person name="Karasova D."/>
            <person name="Kubasova T."/>
            <person name="Cizek A."/>
            <person name="Rychlik I."/>
        </authorList>
    </citation>
    <scope>NUCLEOTIDE SEQUENCE [LARGE SCALE GENOMIC DNA]</scope>
    <source>
        <strain evidence="5">An70</strain>
    </source>
</reference>
<evidence type="ECO:0000256" key="1">
    <source>
        <dbReference type="SAM" id="MobiDB-lite"/>
    </source>
</evidence>
<sequence length="2458" mass="259414">MTFAYAAPQARAVDDPENLVDTVSPSGTTINVFDYWRGGYENRWENDTSNPENRYNQWVDAGINNGHVLKFASDFDGSIPWGAELVGANKGGSDPKFGVVNPILGADGYPSLSGDAAMVGSGSNSTESLSYLFDLNNIDNAKQAYSNVQGLLKVDENGYYVYDAKQNFAEFVEEGDTGHFNVYNHWAVSNGDDAARRGQFFLFNDADDVLEDSGSGLADRGVEASSSMLHHYFGLSMSTQFAQQYGGFTSEDRTTRVTYNFSGDDDVWVYIDGYLVGDLGGIHSAVALDIDFSTGQVIIFTDSNRDNDYTSGEHVFRQTTIRAMMQEAVNAQPAESQAALQAEIDSMFVSNDSSDDGYSIFKDGTSHTLDFFYMERGNTDSNMSLKFNLQSIPRTDIVKVDQDGGPVSGATFRVTDTDTGALICTATTERDGSVVLMQPDSHTLITPDWLANNGHGRITLTEETVPSGYRATKPIQLSIKKLEATDGSTLNVLLSDNQWESGAYAQPKVTATTPHDISLNGHDAITVEDLRKDGAGTLFAVVQHKGADGQWHTVTGDALSGWRLTTGTDLSGALEADAAAKYEFEIGMSGNFQAEIENLPGDINEYVFFKGDAGTFRGAYYYTEAESLDLANTNNTYEVVNTGNFDRQFSARVYVSDIINRVVVQKTDATTGEAINGATLALFNQDQVTANDDGTYTLNEDATPIGGSSSPRWQGETKTLSKETDKISLEGAVVFAGLEPGVYYVGEVSAPEGYAKTNEAAKIIVTADGVYADAGTATDGIAVTRGVGRLMDSMSQFAADNGIDATLENIVATPKLGAVDESSTTPTVSFDSEPAGDPIHLTYCPDGDDVLDYEITSGTDATKLGFRTESGIPGMTITQCNGDSHATTATHRENLETIDLTGLFTGTTIVHLDNESTGNLVISKSVQGESADANDEFTFTVNLTDANGGTLTGDYPAQKYTGNTPEGQPTTLKSGGKVTLKSGQSIVIQVGESANYTVTEAAADGYITVAMVDGQKAEDVSGEAGFTAEGFIPADGSSTVVFTNTAFNEDEAKDVFATDEDQGNAKIDGSIDDQAVQVGDVLTYEVKWVNYKATNAEVTVTDTVPENTEFVSADAVNGNSVKPDDNGILTWNLGEQEPGATGTVSFKVRVLDSAATTTVENQATISVGENDPDITTNTTHNPVPGKSVTNNGGAEGNDGSTAQVGDLLTYTISFKNVKQGETVVVTDTLDKGLTFVENTTDEKLNATFAQDEQNPQNLTWTIKNAPAGLIAITYTAQVNEHALPGANDPSDPGTVVNTAQVQVGNDPKVTTNETDTEIEKSYLTIQKTVRNAEGTEITPEDEFEFTVTLKDKNGQPLTGTYTLTIADINGGNANSSELSLAADDASGKAAGTATFTLKGGQQATIAGLPRGTNYTVDEADYSDEGYVIADGSTSGGGQLNNEGAIAKVTNQQTSTTVKLGGTDATVPLTKVLNGRDWKEGDTFTFTLTGAAANGSPSDGYQLPGTTERIVTYYDAVAALDQAEDSDGKQVPFGFDPITFTKPGTYTFTVTEGATSNGVTAATGSVSFTFEVEINPDSNKLEATLTSTPDCGDFVNTYKPGGDTSLDTTAEFGLTKEYTGPWAEGTAFTFMLSGEDASGAPAPMPKDAEGNDVTEVTLHESDFQNGMASFGFGKITYTEPGTYVYTVAERNGGTTTGGISYDGNVATFVVSVVDNLDGGYTANVTSASGAKFENTYDAANGTASLVASKTVNGASKGIEAGAFTFEVKSVAAPDGVTPSMPSNTVAGDNGIYTVSNDADGVVNFGQIVFEQAGTYQYQVSERNIGAAGYTYDSTIYMVEYVVADNNAGQLEVTTNVYQGEDASGTKVKEIAFNNVYKPAPAPATASFGGTKTVNEVDDSSNSYSLEAGDFTFTMVNTATDPAGLTAPVPSAGSEVTNDAEGAFSFGTLTFEQPGTYTYEVRETQGSLPGMSYDGTVYTLAFTVEDQGGALKVTSQSITSSAGGTVDAGELNFTNTYNDGEVSYQIAGTKSLVTNGYTGATLADGDFEFVLVDADGNVIQRVENTGSANNQGSFVFEPIPFKETGTFTYKVMEIGTDGQPGTGGVSNDRITYSAEVYTVTVSVTKDDQTDVLSADAAIELADHEVESIVFTNVYQPGEVTVGPSGNARIEGTKTLTGRALAENEFEFGLFGADGAQVATAKNGADGSFVFRDITYSEQGTYTYTVRELNNGLGGVAYDDAIYTVRVDVTEDPDAKELVATVSYLLNGASAEAMTFDNSYTAKPLEITLGGTKVLGGRELEADEFSFVLRDEDGKEIQTVSNGASGGFAFDPIVYSAPGTYRYTISEVLPQDDDAQIDGVQSDNVTYDETAYEVEVTVTDNGQGNLVLSGLTYDGVAEPLVITNTYEPPSEPPVVPPTNPPADGGGILQTGDMVPTIVGAVLVAGVVLVAAGVILHRKRGA</sequence>
<comment type="caution">
    <text evidence="4">The sequence shown here is derived from an EMBL/GenBank/DDBJ whole genome shotgun (WGS) entry which is preliminary data.</text>
</comment>
<dbReference type="InterPro" id="IPR047589">
    <property type="entry name" value="DUF11_rpt"/>
</dbReference>
<keyword evidence="2" id="KW-0812">Transmembrane</keyword>
<keyword evidence="5" id="KW-1185">Reference proteome</keyword>
<dbReference type="Pfam" id="PF01345">
    <property type="entry name" value="DUF11"/>
    <property type="match status" value="2"/>
</dbReference>
<dbReference type="Gene3D" id="2.60.40.10">
    <property type="entry name" value="Immunoglobulins"/>
    <property type="match status" value="2"/>
</dbReference>
<accession>A0A1Y3U1V3</accession>
<keyword evidence="2" id="KW-1133">Transmembrane helix</keyword>
<gene>
    <name evidence="4" type="ORF">B5G21_06150</name>
</gene>
<dbReference type="InterPro" id="IPR055382">
    <property type="entry name" value="DUF7601"/>
</dbReference>
<dbReference type="Pfam" id="PF12892">
    <property type="entry name" value="FctA"/>
    <property type="match status" value="7"/>
</dbReference>
<dbReference type="InterPro" id="IPR001434">
    <property type="entry name" value="OmcB-like_DUF11"/>
</dbReference>
<feature type="region of interest" description="Disordered" evidence="1">
    <location>
        <begin position="1168"/>
        <end position="1200"/>
    </location>
</feature>
<dbReference type="PANTHER" id="PTHR34819">
    <property type="entry name" value="LARGE CYSTEINE-RICH PERIPLASMIC PROTEIN OMCB"/>
    <property type="match status" value="1"/>
</dbReference>
<dbReference type="InterPro" id="IPR022464">
    <property type="entry name" value="Strep_pil_isopept_link"/>
</dbReference>
<dbReference type="Pfam" id="PF24547">
    <property type="entry name" value="DUF7601"/>
    <property type="match status" value="2"/>
</dbReference>
<dbReference type="NCBIfam" id="TIGR03786">
    <property type="entry name" value="strep_pil_rpt"/>
    <property type="match status" value="6"/>
</dbReference>
<dbReference type="NCBIfam" id="TIGR01451">
    <property type="entry name" value="B_ant_repeat"/>
    <property type="match status" value="2"/>
</dbReference>
<dbReference type="Gene3D" id="2.60.40.1170">
    <property type="entry name" value="Mu homology domain, subdomain B"/>
    <property type="match status" value="1"/>
</dbReference>
<dbReference type="Gene3D" id="2.60.40.3050">
    <property type="match status" value="7"/>
</dbReference>
<evidence type="ECO:0000256" key="2">
    <source>
        <dbReference type="SAM" id="Phobius"/>
    </source>
</evidence>
<proteinExistence type="predicted"/>
<keyword evidence="2" id="KW-0472">Membrane</keyword>